<proteinExistence type="predicted"/>
<name>A0A2R6R2I1_ACTCC</name>
<feature type="region of interest" description="Disordered" evidence="1">
    <location>
        <begin position="1"/>
        <end position="22"/>
    </location>
</feature>
<comment type="caution">
    <text evidence="2">The sequence shown here is derived from an EMBL/GenBank/DDBJ whole genome shotgun (WGS) entry which is preliminary data.</text>
</comment>
<accession>A0A2R6R2I1</accession>
<organism evidence="2 3">
    <name type="scientific">Actinidia chinensis var. chinensis</name>
    <name type="common">Chinese soft-hair kiwi</name>
    <dbReference type="NCBI Taxonomy" id="1590841"/>
    <lineage>
        <taxon>Eukaryota</taxon>
        <taxon>Viridiplantae</taxon>
        <taxon>Streptophyta</taxon>
        <taxon>Embryophyta</taxon>
        <taxon>Tracheophyta</taxon>
        <taxon>Spermatophyta</taxon>
        <taxon>Magnoliopsida</taxon>
        <taxon>eudicotyledons</taxon>
        <taxon>Gunneridae</taxon>
        <taxon>Pentapetalae</taxon>
        <taxon>asterids</taxon>
        <taxon>Ericales</taxon>
        <taxon>Actinidiaceae</taxon>
        <taxon>Actinidia</taxon>
    </lineage>
</organism>
<gene>
    <name evidence="2" type="ORF">CEY00_Acc11468</name>
</gene>
<evidence type="ECO:0000313" key="2">
    <source>
        <dbReference type="EMBL" id="PSS19418.1"/>
    </source>
</evidence>
<dbReference type="InParanoid" id="A0A2R6R2I1"/>
<sequence>MEEGNKTPVGSEPDALSHVGTLGDDTLADTKGKGLSCVGTLGDNPSLSNCPVKFDDTNLGGHPTQGHGGGRGGGLVRSHSHMSKTSIGTFCDAGCVHSYAHMIFVLILKRSCELFKRLRPDLTCLPQVHLVLEFGVNESPKSAGFISSI</sequence>
<dbReference type="EMBL" id="NKQK01000010">
    <property type="protein sequence ID" value="PSS19418.1"/>
    <property type="molecule type" value="Genomic_DNA"/>
</dbReference>
<reference evidence="2 3" key="1">
    <citation type="submission" date="2017-07" db="EMBL/GenBank/DDBJ databases">
        <title>An improved, manually edited Actinidia chinensis var. chinensis (kiwifruit) genome highlights the challenges associated with draft genomes and gene prediction in plants.</title>
        <authorList>
            <person name="Pilkington S."/>
            <person name="Crowhurst R."/>
            <person name="Hilario E."/>
            <person name="Nardozza S."/>
            <person name="Fraser L."/>
            <person name="Peng Y."/>
            <person name="Gunaseelan K."/>
            <person name="Simpson R."/>
            <person name="Tahir J."/>
            <person name="Deroles S."/>
            <person name="Templeton K."/>
            <person name="Luo Z."/>
            <person name="Davy M."/>
            <person name="Cheng C."/>
            <person name="Mcneilage M."/>
            <person name="Scaglione D."/>
            <person name="Liu Y."/>
            <person name="Zhang Q."/>
            <person name="Datson P."/>
            <person name="De Silva N."/>
            <person name="Gardiner S."/>
            <person name="Bassett H."/>
            <person name="Chagne D."/>
            <person name="Mccallum J."/>
            <person name="Dzierzon H."/>
            <person name="Deng C."/>
            <person name="Wang Y.-Y."/>
            <person name="Barron N."/>
            <person name="Manako K."/>
            <person name="Bowen J."/>
            <person name="Foster T."/>
            <person name="Erridge Z."/>
            <person name="Tiffin H."/>
            <person name="Waite C."/>
            <person name="Davies K."/>
            <person name="Grierson E."/>
            <person name="Laing W."/>
            <person name="Kirk R."/>
            <person name="Chen X."/>
            <person name="Wood M."/>
            <person name="Montefiori M."/>
            <person name="Brummell D."/>
            <person name="Schwinn K."/>
            <person name="Catanach A."/>
            <person name="Fullerton C."/>
            <person name="Li D."/>
            <person name="Meiyalaghan S."/>
            <person name="Nieuwenhuizen N."/>
            <person name="Read N."/>
            <person name="Prakash R."/>
            <person name="Hunter D."/>
            <person name="Zhang H."/>
            <person name="Mckenzie M."/>
            <person name="Knabel M."/>
            <person name="Harris A."/>
            <person name="Allan A."/>
            <person name="Chen A."/>
            <person name="Janssen B."/>
            <person name="Plunkett B."/>
            <person name="Dwamena C."/>
            <person name="Voogd C."/>
            <person name="Leif D."/>
            <person name="Lafferty D."/>
            <person name="Souleyre E."/>
            <person name="Varkonyi-Gasic E."/>
            <person name="Gambi F."/>
            <person name="Hanley J."/>
            <person name="Yao J.-L."/>
            <person name="Cheung J."/>
            <person name="David K."/>
            <person name="Warren B."/>
            <person name="Marsh K."/>
            <person name="Snowden K."/>
            <person name="Lin-Wang K."/>
            <person name="Brian L."/>
            <person name="Martinez-Sanchez M."/>
            <person name="Wang M."/>
            <person name="Ileperuma N."/>
            <person name="Macnee N."/>
            <person name="Campin R."/>
            <person name="Mcatee P."/>
            <person name="Drummond R."/>
            <person name="Espley R."/>
            <person name="Ireland H."/>
            <person name="Wu R."/>
            <person name="Atkinson R."/>
            <person name="Karunairetnam S."/>
            <person name="Bulley S."/>
            <person name="Chunkath S."/>
            <person name="Hanley Z."/>
            <person name="Storey R."/>
            <person name="Thrimawithana A."/>
            <person name="Thomson S."/>
            <person name="David C."/>
            <person name="Testolin R."/>
        </authorList>
    </citation>
    <scope>NUCLEOTIDE SEQUENCE [LARGE SCALE GENOMIC DNA]</scope>
    <source>
        <strain evidence="3">cv. Red5</strain>
        <tissue evidence="2">Young leaf</tissue>
    </source>
</reference>
<evidence type="ECO:0000313" key="3">
    <source>
        <dbReference type="Proteomes" id="UP000241394"/>
    </source>
</evidence>
<dbReference type="Gramene" id="PSS19418">
    <property type="protein sequence ID" value="PSS19418"/>
    <property type="gene ID" value="CEY00_Acc11468"/>
</dbReference>
<dbReference type="Proteomes" id="UP000241394">
    <property type="component" value="Chromosome LG10"/>
</dbReference>
<reference evidence="3" key="2">
    <citation type="journal article" date="2018" name="BMC Genomics">
        <title>A manually annotated Actinidia chinensis var. chinensis (kiwifruit) genome highlights the challenges associated with draft genomes and gene prediction in plants.</title>
        <authorList>
            <person name="Pilkington S.M."/>
            <person name="Crowhurst R."/>
            <person name="Hilario E."/>
            <person name="Nardozza S."/>
            <person name="Fraser L."/>
            <person name="Peng Y."/>
            <person name="Gunaseelan K."/>
            <person name="Simpson R."/>
            <person name="Tahir J."/>
            <person name="Deroles S.C."/>
            <person name="Templeton K."/>
            <person name="Luo Z."/>
            <person name="Davy M."/>
            <person name="Cheng C."/>
            <person name="McNeilage M."/>
            <person name="Scaglione D."/>
            <person name="Liu Y."/>
            <person name="Zhang Q."/>
            <person name="Datson P."/>
            <person name="De Silva N."/>
            <person name="Gardiner S.E."/>
            <person name="Bassett H."/>
            <person name="Chagne D."/>
            <person name="McCallum J."/>
            <person name="Dzierzon H."/>
            <person name="Deng C."/>
            <person name="Wang Y.Y."/>
            <person name="Barron L."/>
            <person name="Manako K."/>
            <person name="Bowen J."/>
            <person name="Foster T.M."/>
            <person name="Erridge Z.A."/>
            <person name="Tiffin H."/>
            <person name="Waite C.N."/>
            <person name="Davies K.M."/>
            <person name="Grierson E.P."/>
            <person name="Laing W.A."/>
            <person name="Kirk R."/>
            <person name="Chen X."/>
            <person name="Wood M."/>
            <person name="Montefiori M."/>
            <person name="Brummell D.A."/>
            <person name="Schwinn K.E."/>
            <person name="Catanach A."/>
            <person name="Fullerton C."/>
            <person name="Li D."/>
            <person name="Meiyalaghan S."/>
            <person name="Nieuwenhuizen N."/>
            <person name="Read N."/>
            <person name="Prakash R."/>
            <person name="Hunter D."/>
            <person name="Zhang H."/>
            <person name="McKenzie M."/>
            <person name="Knabel M."/>
            <person name="Harris A."/>
            <person name="Allan A.C."/>
            <person name="Gleave A."/>
            <person name="Chen A."/>
            <person name="Janssen B.J."/>
            <person name="Plunkett B."/>
            <person name="Ampomah-Dwamena C."/>
            <person name="Voogd C."/>
            <person name="Leif D."/>
            <person name="Lafferty D."/>
            <person name="Souleyre E.J.F."/>
            <person name="Varkonyi-Gasic E."/>
            <person name="Gambi F."/>
            <person name="Hanley J."/>
            <person name="Yao J.L."/>
            <person name="Cheung J."/>
            <person name="David K.M."/>
            <person name="Warren B."/>
            <person name="Marsh K."/>
            <person name="Snowden K.C."/>
            <person name="Lin-Wang K."/>
            <person name="Brian L."/>
            <person name="Martinez-Sanchez M."/>
            <person name="Wang M."/>
            <person name="Ileperuma N."/>
            <person name="Macnee N."/>
            <person name="Campin R."/>
            <person name="McAtee P."/>
            <person name="Drummond R.S.M."/>
            <person name="Espley R.V."/>
            <person name="Ireland H.S."/>
            <person name="Wu R."/>
            <person name="Atkinson R.G."/>
            <person name="Karunairetnam S."/>
            <person name="Bulley S."/>
            <person name="Chunkath S."/>
            <person name="Hanley Z."/>
            <person name="Storey R."/>
            <person name="Thrimawithana A.H."/>
            <person name="Thomson S."/>
            <person name="David C."/>
            <person name="Testolin R."/>
            <person name="Huang H."/>
            <person name="Hellens R.P."/>
            <person name="Schaffer R.J."/>
        </authorList>
    </citation>
    <scope>NUCLEOTIDE SEQUENCE [LARGE SCALE GENOMIC DNA]</scope>
    <source>
        <strain evidence="3">cv. Red5</strain>
    </source>
</reference>
<protein>
    <submittedName>
        <fullName evidence="2">Uncharacterized protein</fullName>
    </submittedName>
</protein>
<evidence type="ECO:0000256" key="1">
    <source>
        <dbReference type="SAM" id="MobiDB-lite"/>
    </source>
</evidence>
<dbReference type="AlphaFoldDB" id="A0A2R6R2I1"/>
<keyword evidence="3" id="KW-1185">Reference proteome</keyword>